<dbReference type="STRING" id="79200.A0A166J3U1"/>
<dbReference type="EMBL" id="CP093343">
    <property type="protein sequence ID" value="WOG85589.1"/>
    <property type="molecule type" value="Genomic_DNA"/>
</dbReference>
<dbReference type="Proteomes" id="UP000077755">
    <property type="component" value="Chromosome 1"/>
</dbReference>
<keyword evidence="2 3" id="KW-0813">Transport</keyword>
<dbReference type="InterPro" id="IPR016159">
    <property type="entry name" value="Cullin_repeat-like_dom_sf"/>
</dbReference>
<evidence type="ECO:0000256" key="3">
    <source>
        <dbReference type="RuleBase" id="RU365026"/>
    </source>
</evidence>
<keyword evidence="3" id="KW-0268">Exocytosis</keyword>
<dbReference type="InterPro" id="IPR004140">
    <property type="entry name" value="Exo70"/>
</dbReference>
<dbReference type="InterPro" id="IPR046364">
    <property type="entry name" value="Exo70_C"/>
</dbReference>
<dbReference type="Pfam" id="PF03081">
    <property type="entry name" value="Exo70_C"/>
    <property type="match status" value="1"/>
</dbReference>
<dbReference type="SUPFAM" id="SSF74788">
    <property type="entry name" value="Cullin repeat-like"/>
    <property type="match status" value="1"/>
</dbReference>
<evidence type="ECO:0000259" key="4">
    <source>
        <dbReference type="Pfam" id="PF03081"/>
    </source>
</evidence>
<name>A0A166J3U1_DAUCS</name>
<dbReference type="GO" id="GO:0006887">
    <property type="term" value="P:exocytosis"/>
    <property type="evidence" value="ECO:0007669"/>
    <property type="project" value="UniProtKB-KW"/>
</dbReference>
<evidence type="ECO:0000256" key="2">
    <source>
        <dbReference type="ARBA" id="ARBA00022448"/>
    </source>
</evidence>
<evidence type="ECO:0000313" key="5">
    <source>
        <dbReference type="EMBL" id="KZN11765.1"/>
    </source>
</evidence>
<dbReference type="GO" id="GO:0015031">
    <property type="term" value="P:protein transport"/>
    <property type="evidence" value="ECO:0007669"/>
    <property type="project" value="UniProtKB-KW"/>
</dbReference>
<keyword evidence="3" id="KW-0653">Protein transport</keyword>
<feature type="domain" description="Exocyst complex subunit Exo70 C-terminal" evidence="4">
    <location>
        <begin position="3"/>
        <end position="279"/>
    </location>
</feature>
<evidence type="ECO:0000313" key="6">
    <source>
        <dbReference type="EMBL" id="WOG85589.1"/>
    </source>
</evidence>
<protein>
    <recommendedName>
        <fullName evidence="3">Exocyst subunit Exo70 family protein</fullName>
    </recommendedName>
</protein>
<evidence type="ECO:0000256" key="1">
    <source>
        <dbReference type="ARBA" id="ARBA00006756"/>
    </source>
</evidence>
<dbReference type="GO" id="GO:0005546">
    <property type="term" value="F:phosphatidylinositol-4,5-bisphosphate binding"/>
    <property type="evidence" value="ECO:0007669"/>
    <property type="project" value="InterPro"/>
</dbReference>
<dbReference type="EMBL" id="LNRQ01000001">
    <property type="protein sequence ID" value="KZN11765.1"/>
    <property type="molecule type" value="Genomic_DNA"/>
</dbReference>
<dbReference type="AlphaFoldDB" id="A0A166J3U1"/>
<reference evidence="6" key="2">
    <citation type="submission" date="2022-03" db="EMBL/GenBank/DDBJ databases">
        <title>Draft title - Genomic analysis of global carrot germplasm unveils the trajectory of domestication and the origin of high carotenoid orange carrot.</title>
        <authorList>
            <person name="Iorizzo M."/>
            <person name="Ellison S."/>
            <person name="Senalik D."/>
            <person name="Macko-Podgorni A."/>
            <person name="Grzebelus D."/>
            <person name="Bostan H."/>
            <person name="Rolling W."/>
            <person name="Curaba J."/>
            <person name="Simon P."/>
        </authorList>
    </citation>
    <scope>NUCLEOTIDE SEQUENCE</scope>
    <source>
        <tissue evidence="6">Leaf</tissue>
    </source>
</reference>
<reference evidence="5" key="1">
    <citation type="journal article" date="2016" name="Nat. Genet.">
        <title>A high-quality carrot genome assembly provides new insights into carotenoid accumulation and asterid genome evolution.</title>
        <authorList>
            <person name="Iorizzo M."/>
            <person name="Ellison S."/>
            <person name="Senalik D."/>
            <person name="Zeng P."/>
            <person name="Satapoomin P."/>
            <person name="Huang J."/>
            <person name="Bowman M."/>
            <person name="Iovene M."/>
            <person name="Sanseverino W."/>
            <person name="Cavagnaro P."/>
            <person name="Yildiz M."/>
            <person name="Macko-Podgorni A."/>
            <person name="Moranska E."/>
            <person name="Grzebelus E."/>
            <person name="Grzebelus D."/>
            <person name="Ashrafi H."/>
            <person name="Zheng Z."/>
            <person name="Cheng S."/>
            <person name="Spooner D."/>
            <person name="Van Deynze A."/>
            <person name="Simon P."/>
        </authorList>
    </citation>
    <scope>NUCLEOTIDE SEQUENCE [LARGE SCALE GENOMIC DNA]</scope>
    <source>
        <tissue evidence="5">Leaf</tissue>
    </source>
</reference>
<dbReference type="GO" id="GO:0000145">
    <property type="term" value="C:exocyst"/>
    <property type="evidence" value="ECO:0007669"/>
    <property type="project" value="InterPro"/>
</dbReference>
<organism evidence="5">
    <name type="scientific">Daucus carota subsp. sativus</name>
    <name type="common">Carrot</name>
    <dbReference type="NCBI Taxonomy" id="79200"/>
    <lineage>
        <taxon>Eukaryota</taxon>
        <taxon>Viridiplantae</taxon>
        <taxon>Streptophyta</taxon>
        <taxon>Embryophyta</taxon>
        <taxon>Tracheophyta</taxon>
        <taxon>Spermatophyta</taxon>
        <taxon>Magnoliopsida</taxon>
        <taxon>eudicotyledons</taxon>
        <taxon>Gunneridae</taxon>
        <taxon>Pentapetalae</taxon>
        <taxon>asterids</taxon>
        <taxon>campanulids</taxon>
        <taxon>Apiales</taxon>
        <taxon>Apiaceae</taxon>
        <taxon>Apioideae</taxon>
        <taxon>Scandiceae</taxon>
        <taxon>Daucinae</taxon>
        <taxon>Daucus</taxon>
        <taxon>Daucus sect. Daucus</taxon>
    </lineage>
</organism>
<evidence type="ECO:0000313" key="7">
    <source>
        <dbReference type="Proteomes" id="UP000077755"/>
    </source>
</evidence>
<sequence length="296" mass="34430">MIQDIFHSVSSISRGAIKTINSLPTLVRKLFSSFEDTVLNELSNAPIPEGKIHFLTEYAMIYLTRISLHKELLTHIIVSKPTKSLRNQEDDLFLDASGGTPLELHMIWIIISLKINLERKSELYQDSTLRYVFLTTNVNYIIKTITAYPELLKMIGKEYLSKLSNYVVQAAQDYISSIWHRVLHCLRDDGLHYQIPFYNGISRKSVKNRFKAFNTTFEEVCQTQSSMLVPDIHIHCQLHKQMISNLLPAYESFLQKYGMQIQGERYKERYIKYTSEELKFKMLSITEANLALNSFE</sequence>
<accession>A0A166J3U1</accession>
<dbReference type="PANTHER" id="PTHR12542">
    <property type="entry name" value="EXOCYST COMPLEX PROTEIN EXO70"/>
    <property type="match status" value="1"/>
</dbReference>
<keyword evidence="7" id="KW-1185">Reference proteome</keyword>
<dbReference type="PANTHER" id="PTHR12542:SF7">
    <property type="entry name" value="EXOCYST SUBUNIT EXO70 FAMILY PROTEIN"/>
    <property type="match status" value="1"/>
</dbReference>
<dbReference type="Gramene" id="KZN11765">
    <property type="protein sequence ID" value="KZN11765"/>
    <property type="gene ID" value="DCAR_004421"/>
</dbReference>
<dbReference type="OMA" id="NYEREAW"/>
<dbReference type="Gene3D" id="1.20.1280.170">
    <property type="entry name" value="Exocyst complex component Exo70"/>
    <property type="match status" value="1"/>
</dbReference>
<gene>
    <name evidence="5" type="ORF">DCAR_004421</name>
    <name evidence="6" type="ORF">DCAR_0104780</name>
</gene>
<comment type="function">
    <text evidence="3">Component of the exocyst complex.</text>
</comment>
<proteinExistence type="inferred from homology"/>
<comment type="similarity">
    <text evidence="1 3">Belongs to the EXO70 family.</text>
</comment>